<dbReference type="AlphaFoldDB" id="A0A2A5RIG3"/>
<protein>
    <submittedName>
        <fullName evidence="2">Uncharacterized protein</fullName>
    </submittedName>
</protein>
<dbReference type="EMBL" id="JXJU01000017">
    <property type="protein sequence ID" value="PCR98928.1"/>
    <property type="molecule type" value="Genomic_DNA"/>
</dbReference>
<dbReference type="STRING" id="1291764.GCA_001311235_01543"/>
<dbReference type="Proteomes" id="UP000218181">
    <property type="component" value="Unassembled WGS sequence"/>
</dbReference>
<accession>A0A2A5RIG3</accession>
<name>A0A2A5RIG3_9LACT</name>
<gene>
    <name evidence="2" type="ORF">RT41_GL000616</name>
</gene>
<organism evidence="2 3">
    <name type="scientific">Lactococcus fujiensis JCM 16395</name>
    <dbReference type="NCBI Taxonomy" id="1291764"/>
    <lineage>
        <taxon>Bacteria</taxon>
        <taxon>Bacillati</taxon>
        <taxon>Bacillota</taxon>
        <taxon>Bacilli</taxon>
        <taxon>Lactobacillales</taxon>
        <taxon>Streptococcaceae</taxon>
        <taxon>Lactococcus</taxon>
    </lineage>
</organism>
<feature type="transmembrane region" description="Helical" evidence="1">
    <location>
        <begin position="20"/>
        <end position="39"/>
    </location>
</feature>
<comment type="caution">
    <text evidence="2">The sequence shown here is derived from an EMBL/GenBank/DDBJ whole genome shotgun (WGS) entry which is preliminary data.</text>
</comment>
<keyword evidence="1" id="KW-0812">Transmembrane</keyword>
<keyword evidence="1" id="KW-1133">Transmembrane helix</keyword>
<evidence type="ECO:0000256" key="1">
    <source>
        <dbReference type="SAM" id="Phobius"/>
    </source>
</evidence>
<evidence type="ECO:0000313" key="3">
    <source>
        <dbReference type="Proteomes" id="UP000218181"/>
    </source>
</evidence>
<proteinExistence type="predicted"/>
<keyword evidence="3" id="KW-1185">Reference proteome</keyword>
<reference evidence="2 3" key="1">
    <citation type="submission" date="2014-12" db="EMBL/GenBank/DDBJ databases">
        <title>Draft genome sequences of 10 type strains of Lactococcus.</title>
        <authorList>
            <person name="Sun Z."/>
            <person name="Zhong Z."/>
            <person name="Liu W."/>
            <person name="Zhang W."/>
            <person name="Zhang H."/>
        </authorList>
    </citation>
    <scope>NUCLEOTIDE SEQUENCE [LARGE SCALE GENOMIC DNA]</scope>
    <source>
        <strain evidence="2 3">JCM 16395</strain>
    </source>
</reference>
<evidence type="ECO:0000313" key="2">
    <source>
        <dbReference type="EMBL" id="PCR98928.1"/>
    </source>
</evidence>
<sequence>MFLGMTVFVVVDKFIEGASPLTWILTIVLSSWFAYSSNITEDKK</sequence>
<keyword evidence="1" id="KW-0472">Membrane</keyword>